<accession>A0A7K1FPH0</accession>
<reference evidence="4 5" key="1">
    <citation type="submission" date="2019-11" db="EMBL/GenBank/DDBJ databases">
        <authorList>
            <person name="Jiang L.-Q."/>
        </authorList>
    </citation>
    <scope>NUCLEOTIDE SEQUENCE [LARGE SCALE GENOMIC DNA]</scope>
    <source>
        <strain evidence="4 5">YIM 132087</strain>
    </source>
</reference>
<gene>
    <name evidence="4" type="ORF">GIS00_19070</name>
</gene>
<organism evidence="4 5">
    <name type="scientific">Nakamurella alba</name>
    <dbReference type="NCBI Taxonomy" id="2665158"/>
    <lineage>
        <taxon>Bacteria</taxon>
        <taxon>Bacillati</taxon>
        <taxon>Actinomycetota</taxon>
        <taxon>Actinomycetes</taxon>
        <taxon>Nakamurellales</taxon>
        <taxon>Nakamurellaceae</taxon>
        <taxon>Nakamurella</taxon>
    </lineage>
</organism>
<dbReference type="InterPro" id="IPR017517">
    <property type="entry name" value="Maleyloyr_isom"/>
</dbReference>
<name>A0A7K1FPH0_9ACTN</name>
<dbReference type="PANTHER" id="PTHR40758:SF1">
    <property type="entry name" value="CONSERVED PROTEIN"/>
    <property type="match status" value="1"/>
</dbReference>
<keyword evidence="4" id="KW-0670">Pyruvate</keyword>
<dbReference type="AlphaFoldDB" id="A0A7K1FPH0"/>
<feature type="domain" description="Mycothiol-dependent maleylpyruvate isomerase metal-binding" evidence="3">
    <location>
        <begin position="9"/>
        <end position="126"/>
    </location>
</feature>
<dbReference type="GO" id="GO:0046872">
    <property type="term" value="F:metal ion binding"/>
    <property type="evidence" value="ECO:0007669"/>
    <property type="project" value="InterPro"/>
</dbReference>
<evidence type="ECO:0000313" key="5">
    <source>
        <dbReference type="Proteomes" id="UP000460221"/>
    </source>
</evidence>
<evidence type="ECO:0000259" key="3">
    <source>
        <dbReference type="Pfam" id="PF11716"/>
    </source>
</evidence>
<dbReference type="Gene3D" id="1.20.120.450">
    <property type="entry name" value="dinb family like domain"/>
    <property type="match status" value="1"/>
</dbReference>
<dbReference type="InterPro" id="IPR024344">
    <property type="entry name" value="MDMPI_metal-binding"/>
</dbReference>
<proteinExistence type="predicted"/>
<dbReference type="PANTHER" id="PTHR40758">
    <property type="entry name" value="CONSERVED PROTEIN"/>
    <property type="match status" value="1"/>
</dbReference>
<dbReference type="EMBL" id="WLYK01000008">
    <property type="protein sequence ID" value="MTD16042.1"/>
    <property type="molecule type" value="Genomic_DNA"/>
</dbReference>
<evidence type="ECO:0000256" key="1">
    <source>
        <dbReference type="SAM" id="MobiDB-lite"/>
    </source>
</evidence>
<protein>
    <submittedName>
        <fullName evidence="4">Maleylpyruvate isomerase family mycothiol-dependent enzyme</fullName>
    </submittedName>
</protein>
<sequence length="246" mass="25954">MTTEAGELADHAIAAGPDAPVPSCPEWTVSDLLGHQGMVHRWAAGNLTQAPVSDHAALEQESAAGIPTDPEEQPGWLRSGAADLADVLRSVPEDVPAMVFLRNAPGPRTFWARRQLHETTVHRVDALAARLGTLPTTAQAAIDTDVAVDGLDELLTGFLPRPRAKLRSDVPLTVAVLPTDADVAWTVRVSTDPAVVTSGAPAEADATVTGTAASLYLGLWNRGDEIAQTGPADAIGLWRSLFRVSW</sequence>
<dbReference type="Pfam" id="PF11716">
    <property type="entry name" value="MDMPI_N"/>
    <property type="match status" value="1"/>
</dbReference>
<dbReference type="GO" id="GO:0005886">
    <property type="term" value="C:plasma membrane"/>
    <property type="evidence" value="ECO:0007669"/>
    <property type="project" value="TreeGrafter"/>
</dbReference>
<feature type="domain" description="MDMPI C-terminal" evidence="2">
    <location>
        <begin position="145"/>
        <end position="224"/>
    </location>
</feature>
<feature type="region of interest" description="Disordered" evidence="1">
    <location>
        <begin position="1"/>
        <end position="21"/>
    </location>
</feature>
<dbReference type="NCBIfam" id="TIGR03083">
    <property type="entry name" value="maleylpyruvate isomerase family mycothiol-dependent enzyme"/>
    <property type="match status" value="1"/>
</dbReference>
<dbReference type="GO" id="GO:0016853">
    <property type="term" value="F:isomerase activity"/>
    <property type="evidence" value="ECO:0007669"/>
    <property type="project" value="UniProtKB-KW"/>
</dbReference>
<evidence type="ECO:0000259" key="2">
    <source>
        <dbReference type="Pfam" id="PF07398"/>
    </source>
</evidence>
<dbReference type="InterPro" id="IPR034660">
    <property type="entry name" value="DinB/YfiT-like"/>
</dbReference>
<keyword evidence="5" id="KW-1185">Reference proteome</keyword>
<keyword evidence="4" id="KW-0413">Isomerase</keyword>
<dbReference type="SUPFAM" id="SSF109854">
    <property type="entry name" value="DinB/YfiT-like putative metalloenzymes"/>
    <property type="match status" value="1"/>
</dbReference>
<dbReference type="InterPro" id="IPR010872">
    <property type="entry name" value="MDMPI_C-term_domain"/>
</dbReference>
<evidence type="ECO:0000313" key="4">
    <source>
        <dbReference type="EMBL" id="MTD16042.1"/>
    </source>
</evidence>
<dbReference type="Pfam" id="PF07398">
    <property type="entry name" value="MDMPI_C"/>
    <property type="match status" value="1"/>
</dbReference>
<comment type="caution">
    <text evidence="4">The sequence shown here is derived from an EMBL/GenBank/DDBJ whole genome shotgun (WGS) entry which is preliminary data.</text>
</comment>
<dbReference type="Proteomes" id="UP000460221">
    <property type="component" value="Unassembled WGS sequence"/>
</dbReference>